<keyword evidence="5" id="KW-0813">Transport</keyword>
<proteinExistence type="inferred from homology"/>
<keyword evidence="7" id="KW-0999">Mitochondrion inner membrane</keyword>
<keyword evidence="9" id="KW-0249">Electron transport</keyword>
<dbReference type="PANTHER" id="PTHR15223:SF1">
    <property type="entry name" value="NADH DEHYDROGENASE [UBIQUINONE] 1 BETA SUBCOMPLEX SUBUNIT 2, MITOCHONDRIAL"/>
    <property type="match status" value="1"/>
</dbReference>
<dbReference type="GO" id="GO:0005743">
    <property type="term" value="C:mitochondrial inner membrane"/>
    <property type="evidence" value="ECO:0007669"/>
    <property type="project" value="UniProtKB-SubCell"/>
</dbReference>
<accession>A0A0C9QK84</accession>
<protein>
    <submittedName>
        <fullName evidence="12">NDUFB2 protein</fullName>
    </submittedName>
</protein>
<reference evidence="12" key="1">
    <citation type="submission" date="2015-01" db="EMBL/GenBank/DDBJ databases">
        <title>Transcriptome Assembly of Fopius arisanus.</title>
        <authorList>
            <person name="Geib S."/>
        </authorList>
    </citation>
    <scope>NUCLEOTIDE SEQUENCE</scope>
</reference>
<dbReference type="Pfam" id="PF14813">
    <property type="entry name" value="NADH_B2"/>
    <property type="match status" value="1"/>
</dbReference>
<sequence>MLISRGVGVIKNVTALASRAKTPMNTQVRHSGGPVMYRDMWEPRKFDVYMAEACGGLMWWWILWHMWHDFGHIVGEFPYPEADKWTDEELGIPPEGEDF</sequence>
<keyword evidence="6" id="KW-0679">Respiratory chain</keyword>
<comment type="subcellular location">
    <subcellularLocation>
        <location evidence="2">Mitochondrion inner membrane</location>
        <topology evidence="2">Peripheral membrane protein</topology>
        <orientation evidence="2">Matrix side</orientation>
    </subcellularLocation>
</comment>
<evidence type="ECO:0000256" key="6">
    <source>
        <dbReference type="ARBA" id="ARBA00022660"/>
    </source>
</evidence>
<evidence type="ECO:0000313" key="12">
    <source>
        <dbReference type="EMBL" id="JAG73741.1"/>
    </source>
</evidence>
<comment type="similarity">
    <text evidence="3">Belongs to the complex I NDUFB2 subunit family.</text>
</comment>
<gene>
    <name evidence="12" type="primary">NDUFB2</name>
    <name evidence="12" type="ORF">g.51841</name>
</gene>
<dbReference type="GO" id="GO:0032981">
    <property type="term" value="P:mitochondrial respiratory chain complex I assembly"/>
    <property type="evidence" value="ECO:0007669"/>
    <property type="project" value="TreeGrafter"/>
</dbReference>
<keyword evidence="10" id="KW-0496">Mitochondrion</keyword>
<evidence type="ECO:0000256" key="8">
    <source>
        <dbReference type="ARBA" id="ARBA00022946"/>
    </source>
</evidence>
<evidence type="ECO:0000256" key="5">
    <source>
        <dbReference type="ARBA" id="ARBA00022448"/>
    </source>
</evidence>
<name>A0A0C9QK84_9HYME</name>
<evidence type="ECO:0000256" key="10">
    <source>
        <dbReference type="ARBA" id="ARBA00023128"/>
    </source>
</evidence>
<dbReference type="AlphaFoldDB" id="A0A0C9QK84"/>
<evidence type="ECO:0000256" key="7">
    <source>
        <dbReference type="ARBA" id="ARBA00022792"/>
    </source>
</evidence>
<evidence type="ECO:0000256" key="3">
    <source>
        <dbReference type="ARBA" id="ARBA00005923"/>
    </source>
</evidence>
<keyword evidence="11" id="KW-0472">Membrane</keyword>
<evidence type="ECO:0000256" key="4">
    <source>
        <dbReference type="ARBA" id="ARBA00011533"/>
    </source>
</evidence>
<dbReference type="EMBL" id="GBYB01003974">
    <property type="protein sequence ID" value="JAG73741.1"/>
    <property type="molecule type" value="Transcribed_RNA"/>
</dbReference>
<keyword evidence="8" id="KW-0809">Transit peptide</keyword>
<evidence type="ECO:0000256" key="9">
    <source>
        <dbReference type="ARBA" id="ARBA00022982"/>
    </source>
</evidence>
<organism evidence="12">
    <name type="scientific">Fopius arisanus</name>
    <dbReference type="NCBI Taxonomy" id="64838"/>
    <lineage>
        <taxon>Eukaryota</taxon>
        <taxon>Metazoa</taxon>
        <taxon>Ecdysozoa</taxon>
        <taxon>Arthropoda</taxon>
        <taxon>Hexapoda</taxon>
        <taxon>Insecta</taxon>
        <taxon>Pterygota</taxon>
        <taxon>Neoptera</taxon>
        <taxon>Endopterygota</taxon>
        <taxon>Hymenoptera</taxon>
        <taxon>Apocrita</taxon>
        <taxon>Ichneumonoidea</taxon>
        <taxon>Braconidae</taxon>
        <taxon>Opiinae</taxon>
        <taxon>Fopius</taxon>
    </lineage>
</organism>
<evidence type="ECO:0000256" key="1">
    <source>
        <dbReference type="ARBA" id="ARBA00003195"/>
    </source>
</evidence>
<evidence type="ECO:0000256" key="2">
    <source>
        <dbReference type="ARBA" id="ARBA00004443"/>
    </source>
</evidence>
<dbReference type="GO" id="GO:0045271">
    <property type="term" value="C:respiratory chain complex I"/>
    <property type="evidence" value="ECO:0007669"/>
    <property type="project" value="InterPro"/>
</dbReference>
<comment type="function">
    <text evidence="1">Accessory subunit of the mitochondrial membrane respiratory chain NADH dehydrogenase (Complex I), that is believed not to be involved in catalysis. Complex I functions in the transfer of electrons from NADH to the respiratory chain. The immediate electron acceptor for the enzyme is believed to be ubiquinone.</text>
</comment>
<evidence type="ECO:0000256" key="11">
    <source>
        <dbReference type="ARBA" id="ARBA00023136"/>
    </source>
</evidence>
<dbReference type="PANTHER" id="PTHR15223">
    <property type="entry name" value="NADH-UBIQUINONE OXIDOREDUCTASE AGGG SUBUNIT"/>
    <property type="match status" value="1"/>
</dbReference>
<dbReference type="InterPro" id="IPR026627">
    <property type="entry name" value="NDUFB2_animal"/>
</dbReference>
<comment type="subunit">
    <text evidence="4">Complex I is composed of 45 different subunits.</text>
</comment>